<dbReference type="FunFam" id="3.40.50.300:FF:000014">
    <property type="entry name" value="DNA polymerase III subunit gamma/tau"/>
    <property type="match status" value="1"/>
</dbReference>
<dbReference type="SUPFAM" id="SSF52540">
    <property type="entry name" value="P-loop containing nucleoside triphosphate hydrolases"/>
    <property type="match status" value="1"/>
</dbReference>
<feature type="compositionally biased region" description="Low complexity" evidence="12">
    <location>
        <begin position="807"/>
        <end position="833"/>
    </location>
</feature>
<feature type="compositionally biased region" description="Acidic residues" evidence="12">
    <location>
        <begin position="1038"/>
        <end position="1048"/>
    </location>
</feature>
<feature type="compositionally biased region" description="Low complexity" evidence="12">
    <location>
        <begin position="747"/>
        <end position="768"/>
    </location>
</feature>
<dbReference type="GO" id="GO:0046872">
    <property type="term" value="F:metal ion binding"/>
    <property type="evidence" value="ECO:0007669"/>
    <property type="project" value="UniProtKB-KW"/>
</dbReference>
<dbReference type="SUPFAM" id="SSF48019">
    <property type="entry name" value="post-AAA+ oligomerization domain-like"/>
    <property type="match status" value="1"/>
</dbReference>
<sequence>MTTALYRRYRPETFAEVVGQDHVTAPLRQALRSGQTNHAYLFSGPRGCGKTTSARILARCLNCAEGPTDTPCGVCPSCVELARGGPGSLDVVEIDAASHGGVDDARDLRERATFAPARDRYKVFILDEAHMVSPQGFNALLKIVEEPPEHVKFIFATTEPDKVIGTIRSRTHHYPFRLVPPDVMVGYLDQLCTTEGVTVGSGVLPLVVRAGGGSVRDSLSVLDQLIAGSGPDGLVYEDAVALLGYTHASLLDDLVEAIAARDGASAFRVVERVISTGHEPRRFVEDLLERLRDLIVLAASGEAAAAVLRDVPGDQMARMQQQAAHLGAAELSRSADLVNAALSEMTGATSPRLHLELLMARLLLPALDDSAAGIGARVDRLEREGVRVAGAGAPAVAPAAPAAASAFAPSTPVERVAVVTPPPAPAPEVRAAEETLRAAEPEVPEVAAPAADADATSPDGAHLPAAGTVDAAPAVAEPDAAPAERATAEPVAAEPAAPAEPAAAGHAPVPHDVPTAEPVAPAERPAGAPGGGDTEMLRRRWPEVLETLGRLKKTTWVLISQNAQVVELDATTLKLGFGAPGLASAFRAGSHADLVQQAVRETLGFTVKVEPVLAGAPGPAAGRPAGGPAAPTTPGRTATPSAAEAAASWDAPAARPAPVPSPVESPRTPHGGAAGGAGGVDAPADEEPDAADPWASATTEPRGAAAADGSARPDADTRPDAAARPDGSARHDAAARPADGRPGGADAGADAAPGATPAAGRTTAAAPAVSADGWPEVAPIPGSRATGDEPGRQSDDAAAAQEDDGPARTGAGASSGGPSPVDRGAADARPGGPDADDRATDPRAVEDRGADPRPGDVDDRPTGAPAGDRPAGPDQPAGSHQRAGSDQLAGPGRSGASAGPSDGSGPSDRSVASDRPATPDAPSDAPAAPGRADRASGSAASGRPAARPAPTDPGAPPPWDPHPDDPGAPEPPDDDWARDLPPDPGPDPFATGAPAPARPAPTAPSAQPSGADRVRAAARAAAAGGATAAAAAPRVSWADDEPSMDDPDIGSSGLSGIPLLAQALSATVIEEIVDEGY</sequence>
<evidence type="ECO:0000256" key="3">
    <source>
        <dbReference type="ARBA" id="ARBA00022679"/>
    </source>
</evidence>
<keyword evidence="9" id="KW-0067">ATP-binding</keyword>
<keyword evidence="10" id="KW-0239">DNA-directed DNA polymerase</keyword>
<organism evidence="14 15">
    <name type="scientific">Cellulomonas pakistanensis</name>
    <dbReference type="NCBI Taxonomy" id="992287"/>
    <lineage>
        <taxon>Bacteria</taxon>
        <taxon>Bacillati</taxon>
        <taxon>Actinomycetota</taxon>
        <taxon>Actinomycetes</taxon>
        <taxon>Micrococcales</taxon>
        <taxon>Cellulomonadaceae</taxon>
        <taxon>Cellulomonas</taxon>
    </lineage>
</organism>
<keyword evidence="15" id="KW-1185">Reference proteome</keyword>
<evidence type="ECO:0000256" key="11">
    <source>
        <dbReference type="ARBA" id="ARBA00049244"/>
    </source>
</evidence>
<evidence type="ECO:0000256" key="4">
    <source>
        <dbReference type="ARBA" id="ARBA00022695"/>
    </source>
</evidence>
<comment type="caution">
    <text evidence="14">The sequence shown here is derived from an EMBL/GenBank/DDBJ whole genome shotgun (WGS) entry which is preliminary data.</text>
</comment>
<dbReference type="InterPro" id="IPR012763">
    <property type="entry name" value="DNA_pol_III_sug/sutau_N"/>
</dbReference>
<dbReference type="PANTHER" id="PTHR11669:SF0">
    <property type="entry name" value="PROTEIN STICHEL-LIKE 2"/>
    <property type="match status" value="1"/>
</dbReference>
<keyword evidence="5" id="KW-0235">DNA replication</keyword>
<feature type="compositionally biased region" description="Basic and acidic residues" evidence="12">
    <location>
        <begin position="835"/>
        <end position="861"/>
    </location>
</feature>
<evidence type="ECO:0000256" key="6">
    <source>
        <dbReference type="ARBA" id="ARBA00022723"/>
    </source>
</evidence>
<dbReference type="Pfam" id="PF13177">
    <property type="entry name" value="DNA_pol3_delta2"/>
    <property type="match status" value="1"/>
</dbReference>
<dbReference type="RefSeq" id="WP_239068776.1">
    <property type="nucleotide sequence ID" value="NZ_BONO01000021.1"/>
</dbReference>
<gene>
    <name evidence="14" type="ORF">Cpa01nite_27000</name>
</gene>
<dbReference type="NCBIfam" id="NF005846">
    <property type="entry name" value="PRK07764.1-6"/>
    <property type="match status" value="1"/>
</dbReference>
<dbReference type="InterPro" id="IPR008921">
    <property type="entry name" value="DNA_pol3_clamp-load_cplx_C"/>
</dbReference>
<reference evidence="14" key="1">
    <citation type="submission" date="2021-01" db="EMBL/GenBank/DDBJ databases">
        <title>Whole genome shotgun sequence of Cellulomonas pakistanensis NBRC 110800.</title>
        <authorList>
            <person name="Komaki H."/>
            <person name="Tamura T."/>
        </authorList>
    </citation>
    <scope>NUCLEOTIDE SEQUENCE</scope>
    <source>
        <strain evidence="14">NBRC 110800</strain>
    </source>
</reference>
<dbReference type="Gene3D" id="1.10.8.60">
    <property type="match status" value="1"/>
</dbReference>
<dbReference type="GO" id="GO:0003677">
    <property type="term" value="F:DNA binding"/>
    <property type="evidence" value="ECO:0007669"/>
    <property type="project" value="InterPro"/>
</dbReference>
<feature type="compositionally biased region" description="Pro residues" evidence="12">
    <location>
        <begin position="950"/>
        <end position="970"/>
    </location>
</feature>
<evidence type="ECO:0000313" key="15">
    <source>
        <dbReference type="Proteomes" id="UP000642125"/>
    </source>
</evidence>
<feature type="compositionally biased region" description="Low complexity" evidence="12">
    <location>
        <begin position="1003"/>
        <end position="1032"/>
    </location>
</feature>
<feature type="compositionally biased region" description="Low complexity" evidence="12">
    <location>
        <begin position="616"/>
        <end position="654"/>
    </location>
</feature>
<name>A0A919PAA5_9CELL</name>
<evidence type="ECO:0000256" key="8">
    <source>
        <dbReference type="ARBA" id="ARBA00022833"/>
    </source>
</evidence>
<evidence type="ECO:0000256" key="5">
    <source>
        <dbReference type="ARBA" id="ARBA00022705"/>
    </source>
</evidence>
<dbReference type="GO" id="GO:0003887">
    <property type="term" value="F:DNA-directed DNA polymerase activity"/>
    <property type="evidence" value="ECO:0007669"/>
    <property type="project" value="UniProtKB-KW"/>
</dbReference>
<dbReference type="EC" id="2.7.7.7" evidence="2"/>
<evidence type="ECO:0000256" key="12">
    <source>
        <dbReference type="SAM" id="MobiDB-lite"/>
    </source>
</evidence>
<keyword evidence="6" id="KW-0479">Metal-binding</keyword>
<feature type="domain" description="AAA+ ATPase" evidence="13">
    <location>
        <begin position="36"/>
        <end position="177"/>
    </location>
</feature>
<dbReference type="Pfam" id="PF22608">
    <property type="entry name" value="DNAX_ATPase_lid"/>
    <property type="match status" value="1"/>
</dbReference>
<evidence type="ECO:0000256" key="2">
    <source>
        <dbReference type="ARBA" id="ARBA00012417"/>
    </source>
</evidence>
<dbReference type="GO" id="GO:0006261">
    <property type="term" value="P:DNA-templated DNA replication"/>
    <property type="evidence" value="ECO:0007669"/>
    <property type="project" value="TreeGrafter"/>
</dbReference>
<dbReference type="GO" id="GO:0005524">
    <property type="term" value="F:ATP binding"/>
    <property type="evidence" value="ECO:0007669"/>
    <property type="project" value="UniProtKB-KW"/>
</dbReference>
<dbReference type="Gene3D" id="3.40.50.300">
    <property type="entry name" value="P-loop containing nucleotide triphosphate hydrolases"/>
    <property type="match status" value="1"/>
</dbReference>
<keyword evidence="4" id="KW-0548">Nucleotidyltransferase</keyword>
<dbReference type="InterPro" id="IPR050238">
    <property type="entry name" value="DNA_Rep/Repair_Clamp_Loader"/>
</dbReference>
<dbReference type="Gene3D" id="1.20.272.10">
    <property type="match status" value="1"/>
</dbReference>
<comment type="catalytic activity">
    <reaction evidence="11">
        <text>DNA(n) + a 2'-deoxyribonucleoside 5'-triphosphate = DNA(n+1) + diphosphate</text>
        <dbReference type="Rhea" id="RHEA:22508"/>
        <dbReference type="Rhea" id="RHEA-COMP:17339"/>
        <dbReference type="Rhea" id="RHEA-COMP:17340"/>
        <dbReference type="ChEBI" id="CHEBI:33019"/>
        <dbReference type="ChEBI" id="CHEBI:61560"/>
        <dbReference type="ChEBI" id="CHEBI:173112"/>
        <dbReference type="EC" id="2.7.7.7"/>
    </reaction>
</comment>
<dbReference type="CDD" id="cd18137">
    <property type="entry name" value="HLD_clamp_pol_III_gamma_tau"/>
    <property type="match status" value="1"/>
</dbReference>
<dbReference type="GO" id="GO:0009360">
    <property type="term" value="C:DNA polymerase III complex"/>
    <property type="evidence" value="ECO:0007669"/>
    <property type="project" value="InterPro"/>
</dbReference>
<protein>
    <recommendedName>
        <fullName evidence="2">DNA-directed DNA polymerase</fullName>
        <ecNumber evidence="2">2.7.7.7</ecNumber>
    </recommendedName>
</protein>
<dbReference type="InterPro" id="IPR022754">
    <property type="entry name" value="DNA_pol_III_gamma-3"/>
</dbReference>
<feature type="compositionally biased region" description="Low complexity" evidence="12">
    <location>
        <begin position="889"/>
        <end position="949"/>
    </location>
</feature>
<evidence type="ECO:0000256" key="7">
    <source>
        <dbReference type="ARBA" id="ARBA00022741"/>
    </source>
</evidence>
<dbReference type="InterPro" id="IPR003593">
    <property type="entry name" value="AAA+_ATPase"/>
</dbReference>
<dbReference type="Proteomes" id="UP000642125">
    <property type="component" value="Unassembled WGS sequence"/>
</dbReference>
<dbReference type="AlphaFoldDB" id="A0A919PAA5"/>
<feature type="region of interest" description="Disordered" evidence="12">
    <location>
        <begin position="477"/>
        <end position="537"/>
    </location>
</feature>
<dbReference type="Pfam" id="PF12169">
    <property type="entry name" value="DNA_pol3_gamma3"/>
    <property type="match status" value="1"/>
</dbReference>
<dbReference type="CDD" id="cd00009">
    <property type="entry name" value="AAA"/>
    <property type="match status" value="1"/>
</dbReference>
<accession>A0A919PAA5</accession>
<evidence type="ECO:0000256" key="9">
    <source>
        <dbReference type="ARBA" id="ARBA00022840"/>
    </source>
</evidence>
<keyword evidence="7" id="KW-0547">Nucleotide-binding</keyword>
<keyword evidence="8" id="KW-0862">Zinc</keyword>
<dbReference type="EMBL" id="BONO01000021">
    <property type="protein sequence ID" value="GIG37319.1"/>
    <property type="molecule type" value="Genomic_DNA"/>
</dbReference>
<feature type="region of interest" description="Disordered" evidence="12">
    <location>
        <begin position="418"/>
        <end position="437"/>
    </location>
</feature>
<dbReference type="PANTHER" id="PTHR11669">
    <property type="entry name" value="REPLICATION FACTOR C / DNA POLYMERASE III GAMMA-TAU SUBUNIT"/>
    <property type="match status" value="1"/>
</dbReference>
<evidence type="ECO:0000313" key="14">
    <source>
        <dbReference type="EMBL" id="GIG37319.1"/>
    </source>
</evidence>
<feature type="compositionally biased region" description="Basic and acidic residues" evidence="12">
    <location>
        <begin position="711"/>
        <end position="734"/>
    </location>
</feature>
<evidence type="ECO:0000256" key="1">
    <source>
        <dbReference type="ARBA" id="ARBA00006360"/>
    </source>
</evidence>
<feature type="compositionally biased region" description="Low complexity" evidence="12">
    <location>
        <begin position="701"/>
        <end position="710"/>
    </location>
</feature>
<dbReference type="InterPro" id="IPR045085">
    <property type="entry name" value="HLD_clamp_pol_III_gamma_tau"/>
</dbReference>
<evidence type="ECO:0000256" key="10">
    <source>
        <dbReference type="ARBA" id="ARBA00022932"/>
    </source>
</evidence>
<feature type="compositionally biased region" description="Low complexity" evidence="12">
    <location>
        <begin position="477"/>
        <end position="527"/>
    </location>
</feature>
<feature type="compositionally biased region" description="Basic and acidic residues" evidence="12">
    <location>
        <begin position="786"/>
        <end position="795"/>
    </location>
</feature>
<dbReference type="SMART" id="SM00382">
    <property type="entry name" value="AAA"/>
    <property type="match status" value="1"/>
</dbReference>
<proteinExistence type="inferred from homology"/>
<evidence type="ECO:0000259" key="13">
    <source>
        <dbReference type="SMART" id="SM00382"/>
    </source>
</evidence>
<comment type="similarity">
    <text evidence="1">Belongs to the DnaX/STICHEL family.</text>
</comment>
<dbReference type="NCBIfam" id="TIGR02397">
    <property type="entry name" value="dnaX_nterm"/>
    <property type="match status" value="1"/>
</dbReference>
<dbReference type="InterPro" id="IPR027417">
    <property type="entry name" value="P-loop_NTPase"/>
</dbReference>
<keyword evidence="3" id="KW-0808">Transferase</keyword>
<feature type="region of interest" description="Disordered" evidence="12">
    <location>
        <begin position="616"/>
        <end position="1055"/>
    </location>
</feature>